<dbReference type="InterPro" id="IPR055290">
    <property type="entry name" value="At3g26010-like"/>
</dbReference>
<dbReference type="AlphaFoldDB" id="M8CF83"/>
<dbReference type="InterPro" id="IPR001810">
    <property type="entry name" value="F-box_dom"/>
</dbReference>
<dbReference type="PANTHER" id="PTHR35546">
    <property type="entry name" value="F-BOX PROTEIN INTERACTION DOMAIN PROTEIN-RELATED"/>
    <property type="match status" value="1"/>
</dbReference>
<dbReference type="Pfam" id="PF24750">
    <property type="entry name" value="b-prop_At3g26010-like"/>
    <property type="match status" value="1"/>
</dbReference>
<dbReference type="SUPFAM" id="SSF81383">
    <property type="entry name" value="F-box domain"/>
    <property type="match status" value="1"/>
</dbReference>
<dbReference type="InterPro" id="IPR056592">
    <property type="entry name" value="Beta-prop_At3g26010-like"/>
</dbReference>
<organism evidence="1">
    <name type="scientific">Aegilops tauschii</name>
    <name type="common">Tausch's goatgrass</name>
    <name type="synonym">Aegilops squarrosa</name>
    <dbReference type="NCBI Taxonomy" id="37682"/>
    <lineage>
        <taxon>Eukaryota</taxon>
        <taxon>Viridiplantae</taxon>
        <taxon>Streptophyta</taxon>
        <taxon>Embryophyta</taxon>
        <taxon>Tracheophyta</taxon>
        <taxon>Spermatophyta</taxon>
        <taxon>Magnoliopsida</taxon>
        <taxon>Liliopsida</taxon>
        <taxon>Poales</taxon>
        <taxon>Poaceae</taxon>
        <taxon>BOP clade</taxon>
        <taxon>Pooideae</taxon>
        <taxon>Triticodae</taxon>
        <taxon>Triticeae</taxon>
        <taxon>Triticinae</taxon>
        <taxon>Aegilops</taxon>
    </lineage>
</organism>
<proteinExistence type="predicted"/>
<dbReference type="PROSITE" id="PS50181">
    <property type="entry name" value="FBOX"/>
    <property type="match status" value="1"/>
</dbReference>
<accession>M8CF83</accession>
<reference evidence="1" key="1">
    <citation type="submission" date="2015-06" db="UniProtKB">
        <authorList>
            <consortium name="EnsemblPlants"/>
        </authorList>
    </citation>
    <scope>IDENTIFICATION</scope>
</reference>
<sequence>MAPAMLMCVVVCVLVYGLMCVTAWWRLVCGCDEVALALSVLSSQCECRRFEWYMSKKRKKGHEQKPVADLPDDVLIVILSRVRYRSLCRFKCVSKQWLALCSELDVLHRRSPRTLSGLYYFADDRDGLSFHHLTMGVPPVVDPNLSFLRGSYQRITAEECCGSLLLCACWKPYSQRDEYDYVVCNPATEKWTVLPPMEFPDEADGHRLIRAELYLALDAVNPSSFVVVETVTNYIHQIRELAVYSSETGRWTSMKSEWGPRTIVPGYADFIYLNGTVHFGTLNSSIVTLHIEGRIWKEIEMPHMACSIGQSLGCLHAWHLNNSPDCQLSVWVLEDYDRGNWTLKHTVNVLGLFGRHCRKDETYEMMAIHPKYNLIFLTDEEITISYDMDNQKVHVISTSKEHECCVPYIPCFAKWLSVGR</sequence>
<dbReference type="Gene3D" id="1.20.1280.50">
    <property type="match status" value="1"/>
</dbReference>
<dbReference type="PANTHER" id="PTHR35546:SF82">
    <property type="entry name" value="F-BOX DOMAIN-CONTAINING PROTEIN"/>
    <property type="match status" value="1"/>
</dbReference>
<name>M8CF83_AEGTA</name>
<dbReference type="Pfam" id="PF00646">
    <property type="entry name" value="F-box"/>
    <property type="match status" value="1"/>
</dbReference>
<dbReference type="EnsemblPlants" id="EMT25777">
    <property type="protein sequence ID" value="EMT25777"/>
    <property type="gene ID" value="F775_15424"/>
</dbReference>
<dbReference type="ExpressionAtlas" id="M8CF83">
    <property type="expression patterns" value="baseline"/>
</dbReference>
<dbReference type="InterPro" id="IPR036047">
    <property type="entry name" value="F-box-like_dom_sf"/>
</dbReference>
<protein>
    <submittedName>
        <fullName evidence="1">Uncharacterized protein</fullName>
    </submittedName>
</protein>
<evidence type="ECO:0000313" key="1">
    <source>
        <dbReference type="EnsemblPlants" id="EMT25777"/>
    </source>
</evidence>
<dbReference type="SMART" id="SM00256">
    <property type="entry name" value="FBOX"/>
    <property type="match status" value="1"/>
</dbReference>